<accession>A0A0H5QJH5</accession>
<feature type="compositionally biased region" description="Polar residues" evidence="1">
    <location>
        <begin position="210"/>
        <end position="219"/>
    </location>
</feature>
<feature type="region of interest" description="Disordered" evidence="1">
    <location>
        <begin position="1"/>
        <end position="20"/>
    </location>
</feature>
<evidence type="ECO:0000259" key="2">
    <source>
        <dbReference type="Pfam" id="PF14192"/>
    </source>
</evidence>
<dbReference type="EMBL" id="LN853448">
    <property type="protein sequence ID" value="CRY95967.1"/>
    <property type="molecule type" value="Genomic_DNA"/>
</dbReference>
<dbReference type="Pfam" id="PF14192">
    <property type="entry name" value="DUF4314"/>
    <property type="match status" value="1"/>
</dbReference>
<reference evidence="3" key="2">
    <citation type="submission" date="2015-07" db="EMBL/GenBank/DDBJ databases">
        <title>Plasmids, circular viruses and viroids from rat gut.</title>
        <authorList>
            <person name="Jorgensen T.J."/>
            <person name="Hansen M.A."/>
            <person name="Xu Z."/>
            <person name="Tabak M.A."/>
            <person name="Sorensen S.J."/>
            <person name="Hansen L.H."/>
        </authorList>
    </citation>
    <scope>NUCLEOTIDE SEQUENCE</scope>
    <source>
        <strain evidence="3">RGFK0843</strain>
    </source>
</reference>
<dbReference type="InterPro" id="IPR025463">
    <property type="entry name" value="DUF4314"/>
</dbReference>
<organism evidence="3">
    <name type="scientific">uncultured prokaryote</name>
    <dbReference type="NCBI Taxonomy" id="198431"/>
    <lineage>
        <taxon>unclassified sequences</taxon>
        <taxon>environmental samples</taxon>
    </lineage>
</organism>
<feature type="region of interest" description="Disordered" evidence="1">
    <location>
        <begin position="210"/>
        <end position="245"/>
    </location>
</feature>
<protein>
    <recommendedName>
        <fullName evidence="2">DUF4314 domain-containing protein</fullName>
    </recommendedName>
</protein>
<reference evidence="3" key="1">
    <citation type="submission" date="2015-06" db="EMBL/GenBank/DDBJ databases">
        <authorList>
            <person name="Joergensen T."/>
        </authorList>
    </citation>
    <scope>NUCLEOTIDE SEQUENCE</scope>
    <source>
        <strain evidence="3">RGFK0843</strain>
    </source>
</reference>
<name>A0A0H5QJH5_9ZZZZ</name>
<feature type="compositionally biased region" description="Basic residues" evidence="1">
    <location>
        <begin position="233"/>
        <end position="245"/>
    </location>
</feature>
<proteinExistence type="predicted"/>
<dbReference type="AlphaFoldDB" id="A0A0H5QJH5"/>
<evidence type="ECO:0000256" key="1">
    <source>
        <dbReference type="SAM" id="MobiDB-lite"/>
    </source>
</evidence>
<evidence type="ECO:0000313" key="3">
    <source>
        <dbReference type="EMBL" id="CRY95967.1"/>
    </source>
</evidence>
<feature type="domain" description="DUF4314" evidence="2">
    <location>
        <begin position="147"/>
        <end position="212"/>
    </location>
</feature>
<sequence length="245" mass="27352">MSKEHAPRAAGPPGRPALPPEAEQEIMAALGANMRISSGEIAAILKKHGVSGDMDALQDSYRKRLGQRLMSSIRDENGRREVLARGSEYIVVECCADRQALRAIRQRIQSQMNGLDDSAGKVRCRIRVLDHRPLTSEEDDKTKIMQREQVEALRDRYPTGSRIKLMEMVDDPHPIEPGTMGTLLCIDDIGTFHVKWDNGRCLGVVMGQDSFSVQPPSQEQPHKTDPQPPAKPGTRHRTGRKGFER</sequence>